<dbReference type="PANTHER" id="PTHR24015">
    <property type="entry name" value="OS07G0578800 PROTEIN-RELATED"/>
    <property type="match status" value="1"/>
</dbReference>
<dbReference type="GO" id="GO:0003723">
    <property type="term" value="F:RNA binding"/>
    <property type="evidence" value="ECO:0007669"/>
    <property type="project" value="InterPro"/>
</dbReference>
<organism evidence="3 4">
    <name type="scientific">Anisodus acutangulus</name>
    <dbReference type="NCBI Taxonomy" id="402998"/>
    <lineage>
        <taxon>Eukaryota</taxon>
        <taxon>Viridiplantae</taxon>
        <taxon>Streptophyta</taxon>
        <taxon>Embryophyta</taxon>
        <taxon>Tracheophyta</taxon>
        <taxon>Spermatophyta</taxon>
        <taxon>Magnoliopsida</taxon>
        <taxon>eudicotyledons</taxon>
        <taxon>Gunneridae</taxon>
        <taxon>Pentapetalae</taxon>
        <taxon>asterids</taxon>
        <taxon>lamiids</taxon>
        <taxon>Solanales</taxon>
        <taxon>Solanaceae</taxon>
        <taxon>Solanoideae</taxon>
        <taxon>Hyoscyameae</taxon>
        <taxon>Anisodus</taxon>
    </lineage>
</organism>
<evidence type="ECO:0000313" key="4">
    <source>
        <dbReference type="Proteomes" id="UP001152561"/>
    </source>
</evidence>
<gene>
    <name evidence="3" type="ORF">K7X08_010808</name>
</gene>
<dbReference type="GO" id="GO:0009451">
    <property type="term" value="P:RNA modification"/>
    <property type="evidence" value="ECO:0007669"/>
    <property type="project" value="InterPro"/>
</dbReference>
<dbReference type="Pfam" id="PF13041">
    <property type="entry name" value="PPR_2"/>
    <property type="match status" value="1"/>
</dbReference>
<dbReference type="EMBL" id="JAJAGQ010000012">
    <property type="protein sequence ID" value="KAJ8547222.1"/>
    <property type="molecule type" value="Genomic_DNA"/>
</dbReference>
<dbReference type="InterPro" id="IPR046960">
    <property type="entry name" value="PPR_At4g14850-like_plant"/>
</dbReference>
<dbReference type="InterPro" id="IPR011990">
    <property type="entry name" value="TPR-like_helical_dom_sf"/>
</dbReference>
<dbReference type="PROSITE" id="PS51375">
    <property type="entry name" value="PPR"/>
    <property type="match status" value="1"/>
</dbReference>
<proteinExistence type="predicted"/>
<dbReference type="Proteomes" id="UP001152561">
    <property type="component" value="Unassembled WGS sequence"/>
</dbReference>
<dbReference type="OrthoDB" id="1743891at2759"/>
<dbReference type="NCBIfam" id="TIGR00756">
    <property type="entry name" value="PPR"/>
    <property type="match status" value="1"/>
</dbReference>
<sequence length="100" mass="11396">MTNKDVSWNTVIGGNVQSGFYEEALDMLREMSNANLKPDCFTLSSVLPVFARHVDVSKGKEIQEYFVQPEKEKLQKTVKSVDAKSNVIVIFVTWKLSLWI</sequence>
<accession>A0A9Q1M2G2</accession>
<dbReference type="InterPro" id="IPR002885">
    <property type="entry name" value="PPR_rpt"/>
</dbReference>
<name>A0A9Q1M2G2_9SOLA</name>
<evidence type="ECO:0000256" key="2">
    <source>
        <dbReference type="PROSITE-ProRule" id="PRU00708"/>
    </source>
</evidence>
<comment type="caution">
    <text evidence="3">The sequence shown here is derived from an EMBL/GenBank/DDBJ whole genome shotgun (WGS) entry which is preliminary data.</text>
</comment>
<dbReference type="AlphaFoldDB" id="A0A9Q1M2G2"/>
<reference evidence="4" key="1">
    <citation type="journal article" date="2023" name="Proc. Natl. Acad. Sci. U.S.A.">
        <title>Genomic and structural basis for evolution of tropane alkaloid biosynthesis.</title>
        <authorList>
            <person name="Wanga Y.-J."/>
            <person name="Taina T."/>
            <person name="Yua J.-Y."/>
            <person name="Lia J."/>
            <person name="Xua B."/>
            <person name="Chenc J."/>
            <person name="D'Auriad J.C."/>
            <person name="Huanga J.-P."/>
            <person name="Huanga S.-X."/>
        </authorList>
    </citation>
    <scope>NUCLEOTIDE SEQUENCE [LARGE SCALE GENOMIC DNA]</scope>
    <source>
        <strain evidence="4">cv. KIB-2019</strain>
    </source>
</reference>
<evidence type="ECO:0008006" key="5">
    <source>
        <dbReference type="Google" id="ProtNLM"/>
    </source>
</evidence>
<keyword evidence="1" id="KW-0677">Repeat</keyword>
<evidence type="ECO:0000313" key="3">
    <source>
        <dbReference type="EMBL" id="KAJ8547222.1"/>
    </source>
</evidence>
<dbReference type="Gene3D" id="1.25.40.10">
    <property type="entry name" value="Tetratricopeptide repeat domain"/>
    <property type="match status" value="1"/>
</dbReference>
<dbReference type="PANTHER" id="PTHR24015:SF1854">
    <property type="entry name" value="OS07G0578800 PROTEIN"/>
    <property type="match status" value="1"/>
</dbReference>
<evidence type="ECO:0000256" key="1">
    <source>
        <dbReference type="ARBA" id="ARBA00022737"/>
    </source>
</evidence>
<protein>
    <recommendedName>
        <fullName evidence="5">Pentatricopeptide repeat-containing protein</fullName>
    </recommendedName>
</protein>
<keyword evidence="4" id="KW-1185">Reference proteome</keyword>
<feature type="repeat" description="PPR" evidence="2">
    <location>
        <begin position="4"/>
        <end position="38"/>
    </location>
</feature>